<dbReference type="Proteomes" id="UP001303889">
    <property type="component" value="Unassembled WGS sequence"/>
</dbReference>
<gene>
    <name evidence="3" type="ORF">C8A05DRAFT_44699</name>
</gene>
<evidence type="ECO:0000313" key="3">
    <source>
        <dbReference type="EMBL" id="KAK3901716.1"/>
    </source>
</evidence>
<proteinExistence type="predicted"/>
<feature type="signal peptide" evidence="1">
    <location>
        <begin position="1"/>
        <end position="15"/>
    </location>
</feature>
<keyword evidence="1" id="KW-0732">Signal</keyword>
<evidence type="ECO:0000313" key="4">
    <source>
        <dbReference type="Proteomes" id="UP001303889"/>
    </source>
</evidence>
<sequence>MYLLVLPLLATAATATSTAFSGLGQIRTIYIGRGHADLGCLTRSGQWTANEAQCGTFTAEPRSENTFSLSAPSHGGMAGGVEVCGVDVATFKCGGGVKGGIFGTFGPDGPIPGREVLRYGEYGVVATNAGDSPPSLKDEALDVHFYSGSEKGKWVWLAWKSLEGEANTDGIQGTGKTADYDPK</sequence>
<organism evidence="3 4">
    <name type="scientific">Staphylotrichum tortipilum</name>
    <dbReference type="NCBI Taxonomy" id="2831512"/>
    <lineage>
        <taxon>Eukaryota</taxon>
        <taxon>Fungi</taxon>
        <taxon>Dikarya</taxon>
        <taxon>Ascomycota</taxon>
        <taxon>Pezizomycotina</taxon>
        <taxon>Sordariomycetes</taxon>
        <taxon>Sordariomycetidae</taxon>
        <taxon>Sordariales</taxon>
        <taxon>Chaetomiaceae</taxon>
        <taxon>Staphylotrichum</taxon>
    </lineage>
</organism>
<dbReference type="AlphaFoldDB" id="A0AAN6RTN1"/>
<keyword evidence="4" id="KW-1185">Reference proteome</keyword>
<feature type="chain" id="PRO_5043054217" description="RNase T2-like C-terminal domain-containing protein" evidence="1">
    <location>
        <begin position="16"/>
        <end position="183"/>
    </location>
</feature>
<dbReference type="EMBL" id="MU855560">
    <property type="protein sequence ID" value="KAK3901716.1"/>
    <property type="molecule type" value="Genomic_DNA"/>
</dbReference>
<name>A0AAN6RTN1_9PEZI</name>
<dbReference type="InterPro" id="IPR057328">
    <property type="entry name" value="RNaseT2L_C"/>
</dbReference>
<feature type="domain" description="RNase T2-like C-terminal" evidence="2">
    <location>
        <begin position="20"/>
        <end position="102"/>
    </location>
</feature>
<evidence type="ECO:0000259" key="2">
    <source>
        <dbReference type="Pfam" id="PF25488"/>
    </source>
</evidence>
<comment type="caution">
    <text evidence="3">The sequence shown here is derived from an EMBL/GenBank/DDBJ whole genome shotgun (WGS) entry which is preliminary data.</text>
</comment>
<dbReference type="Pfam" id="PF25488">
    <property type="entry name" value="RNaseT2L_C"/>
    <property type="match status" value="1"/>
</dbReference>
<reference evidence="3" key="1">
    <citation type="journal article" date="2023" name="Mol. Phylogenet. Evol.">
        <title>Genome-scale phylogeny and comparative genomics of the fungal order Sordariales.</title>
        <authorList>
            <person name="Hensen N."/>
            <person name="Bonometti L."/>
            <person name="Westerberg I."/>
            <person name="Brannstrom I.O."/>
            <person name="Guillou S."/>
            <person name="Cros-Aarteil S."/>
            <person name="Calhoun S."/>
            <person name="Haridas S."/>
            <person name="Kuo A."/>
            <person name="Mondo S."/>
            <person name="Pangilinan J."/>
            <person name="Riley R."/>
            <person name="LaButti K."/>
            <person name="Andreopoulos B."/>
            <person name="Lipzen A."/>
            <person name="Chen C."/>
            <person name="Yan M."/>
            <person name="Daum C."/>
            <person name="Ng V."/>
            <person name="Clum A."/>
            <person name="Steindorff A."/>
            <person name="Ohm R.A."/>
            <person name="Martin F."/>
            <person name="Silar P."/>
            <person name="Natvig D.O."/>
            <person name="Lalanne C."/>
            <person name="Gautier V."/>
            <person name="Ament-Velasquez S.L."/>
            <person name="Kruys A."/>
            <person name="Hutchinson M.I."/>
            <person name="Powell A.J."/>
            <person name="Barry K."/>
            <person name="Miller A.N."/>
            <person name="Grigoriev I.V."/>
            <person name="Debuchy R."/>
            <person name="Gladieux P."/>
            <person name="Hiltunen Thoren M."/>
            <person name="Johannesson H."/>
        </authorList>
    </citation>
    <scope>NUCLEOTIDE SEQUENCE</scope>
    <source>
        <strain evidence="3">CBS 103.79</strain>
    </source>
</reference>
<evidence type="ECO:0000256" key="1">
    <source>
        <dbReference type="SAM" id="SignalP"/>
    </source>
</evidence>
<protein>
    <recommendedName>
        <fullName evidence="2">RNase T2-like C-terminal domain-containing protein</fullName>
    </recommendedName>
</protein>
<accession>A0AAN6RTN1</accession>
<reference evidence="3" key="2">
    <citation type="submission" date="2023-05" db="EMBL/GenBank/DDBJ databases">
        <authorList>
            <consortium name="Lawrence Berkeley National Laboratory"/>
            <person name="Steindorff A."/>
            <person name="Hensen N."/>
            <person name="Bonometti L."/>
            <person name="Westerberg I."/>
            <person name="Brannstrom I.O."/>
            <person name="Guillou S."/>
            <person name="Cros-Aarteil S."/>
            <person name="Calhoun S."/>
            <person name="Haridas S."/>
            <person name="Kuo A."/>
            <person name="Mondo S."/>
            <person name="Pangilinan J."/>
            <person name="Riley R."/>
            <person name="Labutti K."/>
            <person name="Andreopoulos B."/>
            <person name="Lipzen A."/>
            <person name="Chen C."/>
            <person name="Yanf M."/>
            <person name="Daum C."/>
            <person name="Ng V."/>
            <person name="Clum A."/>
            <person name="Ohm R."/>
            <person name="Martin F."/>
            <person name="Silar P."/>
            <person name="Natvig D."/>
            <person name="Lalanne C."/>
            <person name="Gautier V."/>
            <person name="Ament-Velasquez S.L."/>
            <person name="Kruys A."/>
            <person name="Hutchinson M.I."/>
            <person name="Powell A.J."/>
            <person name="Barry K."/>
            <person name="Miller A.N."/>
            <person name="Grigoriev I.V."/>
            <person name="Debuchy R."/>
            <person name="Gladieux P."/>
            <person name="Thoren M.H."/>
            <person name="Johannesson H."/>
        </authorList>
    </citation>
    <scope>NUCLEOTIDE SEQUENCE</scope>
    <source>
        <strain evidence="3">CBS 103.79</strain>
    </source>
</reference>